<comment type="caution">
    <text evidence="5">The sequence shown here is derived from an EMBL/GenBank/DDBJ whole genome shotgun (WGS) entry which is preliminary data.</text>
</comment>
<evidence type="ECO:0000313" key="6">
    <source>
        <dbReference type="Proteomes" id="UP001234602"/>
    </source>
</evidence>
<comment type="similarity">
    <text evidence="2">Belongs to the EfeM/EfeO family.</text>
</comment>
<reference evidence="5" key="1">
    <citation type="submission" date="2023-06" db="EMBL/GenBank/DDBJ databases">
        <title>Comparative genomics of Bacillaceae isolates and their secondary metabolite potential.</title>
        <authorList>
            <person name="Song L."/>
            <person name="Nielsen L.J."/>
            <person name="Mohite O."/>
            <person name="Xu X."/>
            <person name="Weber T."/>
            <person name="Kovacs A.T."/>
        </authorList>
    </citation>
    <scope>NUCLEOTIDE SEQUENCE</scope>
    <source>
        <strain evidence="5">D8_B_37</strain>
    </source>
</reference>
<organism evidence="5 6">
    <name type="scientific">Peribacillus simplex</name>
    <dbReference type="NCBI Taxonomy" id="1478"/>
    <lineage>
        <taxon>Bacteria</taxon>
        <taxon>Bacillati</taxon>
        <taxon>Bacillota</taxon>
        <taxon>Bacilli</taxon>
        <taxon>Bacillales</taxon>
        <taxon>Bacillaceae</taxon>
        <taxon>Peribacillus</taxon>
    </lineage>
</organism>
<dbReference type="PANTHER" id="PTHR39192:SF1">
    <property type="entry name" value="IRON UPTAKE SYSTEM COMPONENT EFEO"/>
    <property type="match status" value="1"/>
</dbReference>
<sequence>MNLQINSKGEYNMKKAKATLAVLLSTSLLFGCTQKKEETKPADDNAKEASASKLDDVSTEYREYAIGEIEEFVNATEEFTTAVSSGDIEKAKEAYAPARMHYERAEPIAEVFGDLDPKIDARKGDVKDAEWGGYHRIEMGLWEENTTKGYEKYADQLMSDVNLLRAKVETVEVTPDLLITGAVDLLNEVSTSKVTGEEDRYSHTDLYDFVANVEGAEKIYELLTPALKEKDPKLAAEIQKRFDDVYGLLEKHKEGNGYISYTDLKESEVKELSQAIDALAEPLSQIGIVTEES</sequence>
<dbReference type="Proteomes" id="UP001234602">
    <property type="component" value="Unassembled WGS sequence"/>
</dbReference>
<evidence type="ECO:0000313" key="5">
    <source>
        <dbReference type="EMBL" id="MDM5450822.1"/>
    </source>
</evidence>
<dbReference type="GO" id="GO:0030313">
    <property type="term" value="C:cell envelope"/>
    <property type="evidence" value="ECO:0007669"/>
    <property type="project" value="UniProtKB-SubCell"/>
</dbReference>
<keyword evidence="3" id="KW-0732">Signal</keyword>
<dbReference type="PANTHER" id="PTHR39192">
    <property type="entry name" value="IRON UPTAKE SYSTEM COMPONENT EFEO"/>
    <property type="match status" value="1"/>
</dbReference>
<dbReference type="InterPro" id="IPR050894">
    <property type="entry name" value="EfeM/EfeO_iron_uptake"/>
</dbReference>
<feature type="domain" description="Imelysin-like" evidence="4">
    <location>
        <begin position="59"/>
        <end position="285"/>
    </location>
</feature>
<dbReference type="Pfam" id="PF09375">
    <property type="entry name" value="Peptidase_M75"/>
    <property type="match status" value="1"/>
</dbReference>
<dbReference type="EMBL" id="JAUCEY010000006">
    <property type="protein sequence ID" value="MDM5450822.1"/>
    <property type="molecule type" value="Genomic_DNA"/>
</dbReference>
<evidence type="ECO:0000256" key="1">
    <source>
        <dbReference type="ARBA" id="ARBA00004196"/>
    </source>
</evidence>
<name>A0AAW7IKS5_9BACI</name>
<accession>A0AAW7IKS5</accession>
<dbReference type="AlphaFoldDB" id="A0AAW7IKS5"/>
<dbReference type="NCBIfam" id="NF041757">
    <property type="entry name" value="EfeO"/>
    <property type="match status" value="1"/>
</dbReference>
<evidence type="ECO:0000259" key="4">
    <source>
        <dbReference type="Pfam" id="PF09375"/>
    </source>
</evidence>
<evidence type="ECO:0000256" key="2">
    <source>
        <dbReference type="ARBA" id="ARBA00005989"/>
    </source>
</evidence>
<protein>
    <submittedName>
        <fullName evidence="5">Iron uptake system protein EfeO</fullName>
    </submittedName>
</protein>
<comment type="subcellular location">
    <subcellularLocation>
        <location evidence="1">Cell envelope</location>
    </subcellularLocation>
</comment>
<evidence type="ECO:0000256" key="3">
    <source>
        <dbReference type="ARBA" id="ARBA00022729"/>
    </source>
</evidence>
<dbReference type="Gene3D" id="1.20.1420.20">
    <property type="entry name" value="M75 peptidase, HXXE motif"/>
    <property type="match status" value="1"/>
</dbReference>
<gene>
    <name evidence="5" type="primary">efeO</name>
    <name evidence="5" type="ORF">QUF89_00835</name>
</gene>
<proteinExistence type="inferred from homology"/>
<dbReference type="RefSeq" id="WP_289319068.1">
    <property type="nucleotide sequence ID" value="NZ_CP011008.1"/>
</dbReference>
<dbReference type="InterPro" id="IPR038352">
    <property type="entry name" value="Imelysin_sf"/>
</dbReference>
<dbReference type="InterPro" id="IPR034981">
    <property type="entry name" value="Imelysin-like_EfeO/Algp7"/>
</dbReference>
<dbReference type="InterPro" id="IPR053377">
    <property type="entry name" value="Iron_uptake_EfeM/EfeO"/>
</dbReference>
<dbReference type="InterPro" id="IPR018976">
    <property type="entry name" value="Imelysin-like"/>
</dbReference>
<dbReference type="CDD" id="cd14656">
    <property type="entry name" value="Imelysin-like_EfeO"/>
    <property type="match status" value="1"/>
</dbReference>